<name>F4RQC4_MELLP</name>
<feature type="compositionally biased region" description="Polar residues" evidence="6">
    <location>
        <begin position="399"/>
        <end position="412"/>
    </location>
</feature>
<dbReference type="PANTHER" id="PTHR12894">
    <property type="entry name" value="CNH DOMAIN CONTAINING"/>
    <property type="match status" value="1"/>
</dbReference>
<dbReference type="GO" id="GO:0005737">
    <property type="term" value="C:cytoplasm"/>
    <property type="evidence" value="ECO:0007669"/>
    <property type="project" value="UniProtKB-SubCell"/>
</dbReference>
<evidence type="ECO:0000256" key="3">
    <source>
        <dbReference type="ARBA" id="ARBA00022490"/>
    </source>
</evidence>
<dbReference type="OrthoDB" id="10258882at2759"/>
<feature type="region of interest" description="Disordered" evidence="6">
    <location>
        <begin position="67"/>
        <end position="112"/>
    </location>
</feature>
<dbReference type="VEuPathDB" id="FungiDB:MELLADRAFT_88075"/>
<dbReference type="FunCoup" id="F4RQC4">
    <property type="interactions" value="55"/>
</dbReference>
<evidence type="ECO:0000313" key="9">
    <source>
        <dbReference type="Proteomes" id="UP000001072"/>
    </source>
</evidence>
<feature type="region of interest" description="Disordered" evidence="6">
    <location>
        <begin position="399"/>
        <end position="423"/>
    </location>
</feature>
<dbReference type="PANTHER" id="PTHR12894:SF27">
    <property type="entry name" value="TRANSFORMING GROWTH FACTOR-BETA RECEPTOR-ASSOCIATED PROTEIN 1"/>
    <property type="match status" value="1"/>
</dbReference>
<evidence type="ECO:0000313" key="8">
    <source>
        <dbReference type="EMBL" id="EGG05431.1"/>
    </source>
</evidence>
<dbReference type="GO" id="GO:0006914">
    <property type="term" value="P:autophagy"/>
    <property type="evidence" value="ECO:0007669"/>
    <property type="project" value="TreeGrafter"/>
</dbReference>
<evidence type="ECO:0000256" key="2">
    <source>
        <dbReference type="ARBA" id="ARBA00022448"/>
    </source>
</evidence>
<dbReference type="GO" id="GO:0034058">
    <property type="term" value="P:endosomal vesicle fusion"/>
    <property type="evidence" value="ECO:0007669"/>
    <property type="project" value="TreeGrafter"/>
</dbReference>
<protein>
    <recommendedName>
        <fullName evidence="7">CNH domain-containing protein</fullName>
    </recommendedName>
</protein>
<proteinExistence type="predicted"/>
<dbReference type="HOGENOM" id="CLU_004400_0_0_1"/>
<keyword evidence="9" id="KW-1185">Reference proteome</keyword>
<dbReference type="eggNOG" id="KOG2063">
    <property type="taxonomic scope" value="Eukaryota"/>
</dbReference>
<dbReference type="KEGG" id="mlr:MELLADRAFT_88075"/>
<sequence>MATTSKSTDSIYQLRTLIKPVFSIQSASSTASSSKSPVVKSVDGYHSFLWIGSNEGRVKGFDIKPAKQINQSNPSSPINRLESQSISPTTSTSLSSPISSKSPTGTKHSETSDLLDGHLEANCFQDHHVFPSTETTKSKPVEKLILIPIISMAVILSEGAVSFHSINDLDPLPGFPTIRGVSAVTLDEDTFDNLPQETDITMCVIKKKTIHLYYLQESGIQQIHEVSFTSAAFNGILRRSVLLLSDIEQYYLVSLNQSVANLIPLLPISQSNNDPNQQLSSQHRPSMSAIPNSDEFLIASHTGTTCLGVFVSSTGDPCRGTLEWLSNPRSISVDETHVLALLFNGTIEIHSLETQELLQTIELPIGLEPRTLSSTKFGLSLPGKSFDSDFELIKSRFSSNQPQDLSSPTTPTIPHHRNSSYKSNEVPACQSSLLLVGRDSVHALCTKPFLTQVESLISSLRWDDALRLVESTVAKSMNENTSPYSSRSYQSTSRLGSTGHKDFMIRIYYIYQKIALHHLVETKFQEAGELWFKGKGDPRVLIELFPYLRANVVAQDDEVDVYRGLETLIKEIKSANAIIMGNLVRNYSPHIKPDVENAASTMDLKAVLLEKSKLMVLSYLRRWKRDRLLNGGASLSNRHLDTIVDTALAELLAERRGNDQDSYRELKLLLERPNTCIPEELEIILQKNQCFTLLGELYYRLNNLPKVLETWSRLHDKEWADDSFNEPLGQMVNLLQKTNQLNLVTHYAIWLAKHNWNLSIKLLTESLVSESIDIQETLEKLKEVNEEVVEVYLEHLVLRNYSARRSKKRQVAMNVDVSRLRTSLILGYLGRLKEGMKSQLIDGKPQNSAISELFRKIINRYLLETSSGSEVPNFVDYLLKVHLELVELPRADPNSLDRFGHHDPILTRLKLMVCLDPWERNGDDGYDVTSVRRALEDMGGCSEMMAFERAMAYSKLKIHRPALSLLAVTLQDLDSSERYCLRSGSLLNINQVKNILERSGLLTSTSTPHPMMMNNNDNNIEKKDENQSRELLLILLDLMINSTSTNQELDSKRQKEKSIGNLLKKYTPLLDCQDTLKSLPNQFLLKNFEDHFKRSLRFSNHLKFENQLIKFISIGQELRTLEGLKSSE</sequence>
<dbReference type="RefSeq" id="XP_007411353.1">
    <property type="nucleotide sequence ID" value="XM_007411291.1"/>
</dbReference>
<keyword evidence="2" id="KW-0813">Transport</keyword>
<dbReference type="Proteomes" id="UP000001072">
    <property type="component" value="Unassembled WGS sequence"/>
</dbReference>
<dbReference type="InterPro" id="IPR032914">
    <property type="entry name" value="Vam6/VPS39/TRAP1"/>
</dbReference>
<dbReference type="AlphaFoldDB" id="F4RQC4"/>
<feature type="coiled-coil region" evidence="5">
    <location>
        <begin position="767"/>
        <end position="794"/>
    </location>
</feature>
<dbReference type="EMBL" id="GL883113">
    <property type="protein sequence ID" value="EGG05431.1"/>
    <property type="molecule type" value="Genomic_DNA"/>
</dbReference>
<evidence type="ECO:0000259" key="7">
    <source>
        <dbReference type="PROSITE" id="PS50219"/>
    </source>
</evidence>
<dbReference type="Pfam" id="PF00780">
    <property type="entry name" value="CNH"/>
    <property type="match status" value="1"/>
</dbReference>
<organism evidence="9">
    <name type="scientific">Melampsora larici-populina (strain 98AG31 / pathotype 3-4-7)</name>
    <name type="common">Poplar leaf rust fungus</name>
    <dbReference type="NCBI Taxonomy" id="747676"/>
    <lineage>
        <taxon>Eukaryota</taxon>
        <taxon>Fungi</taxon>
        <taxon>Dikarya</taxon>
        <taxon>Basidiomycota</taxon>
        <taxon>Pucciniomycotina</taxon>
        <taxon>Pucciniomycetes</taxon>
        <taxon>Pucciniales</taxon>
        <taxon>Melampsoraceae</taxon>
        <taxon>Melampsora</taxon>
    </lineage>
</organism>
<keyword evidence="5" id="KW-0175">Coiled coil</keyword>
<dbReference type="InterPro" id="IPR019452">
    <property type="entry name" value="VPS39/TGF_beta_rcpt-assoc_1"/>
</dbReference>
<accession>F4RQC4</accession>
<dbReference type="GeneID" id="18934751"/>
<dbReference type="GO" id="GO:0016020">
    <property type="term" value="C:membrane"/>
    <property type="evidence" value="ECO:0007669"/>
    <property type="project" value="TreeGrafter"/>
</dbReference>
<feature type="compositionally biased region" description="Polar residues" evidence="6">
    <location>
        <begin position="68"/>
        <end position="82"/>
    </location>
</feature>
<dbReference type="PROSITE" id="PS50219">
    <property type="entry name" value="CNH"/>
    <property type="match status" value="1"/>
</dbReference>
<dbReference type="GO" id="GO:0015031">
    <property type="term" value="P:protein transport"/>
    <property type="evidence" value="ECO:0007669"/>
    <property type="project" value="UniProtKB-KW"/>
</dbReference>
<dbReference type="InterPro" id="IPR001180">
    <property type="entry name" value="CNH_dom"/>
</dbReference>
<evidence type="ECO:0000256" key="5">
    <source>
        <dbReference type="SAM" id="Coils"/>
    </source>
</evidence>
<evidence type="ECO:0000256" key="4">
    <source>
        <dbReference type="ARBA" id="ARBA00022927"/>
    </source>
</evidence>
<dbReference type="Pfam" id="PF10366">
    <property type="entry name" value="Vps39_1"/>
    <property type="match status" value="1"/>
</dbReference>
<keyword evidence="3" id="KW-0963">Cytoplasm</keyword>
<dbReference type="STRING" id="747676.F4RQC4"/>
<feature type="domain" description="CNH" evidence="7">
    <location>
        <begin position="36"/>
        <end position="376"/>
    </location>
</feature>
<dbReference type="InParanoid" id="F4RQC4"/>
<gene>
    <name evidence="8" type="ORF">MELLADRAFT_88075</name>
</gene>
<evidence type="ECO:0000256" key="1">
    <source>
        <dbReference type="ARBA" id="ARBA00004496"/>
    </source>
</evidence>
<reference evidence="9" key="1">
    <citation type="journal article" date="2011" name="Proc. Natl. Acad. Sci. U.S.A.">
        <title>Obligate biotrophy features unraveled by the genomic analysis of rust fungi.</title>
        <authorList>
            <person name="Duplessis S."/>
            <person name="Cuomo C.A."/>
            <person name="Lin Y.-C."/>
            <person name="Aerts A."/>
            <person name="Tisserant E."/>
            <person name="Veneault-Fourrey C."/>
            <person name="Joly D.L."/>
            <person name="Hacquard S."/>
            <person name="Amselem J."/>
            <person name="Cantarel B.L."/>
            <person name="Chiu R."/>
            <person name="Coutinho P.M."/>
            <person name="Feau N."/>
            <person name="Field M."/>
            <person name="Frey P."/>
            <person name="Gelhaye E."/>
            <person name="Goldberg J."/>
            <person name="Grabherr M.G."/>
            <person name="Kodira C.D."/>
            <person name="Kohler A."/>
            <person name="Kuees U."/>
            <person name="Lindquist E.A."/>
            <person name="Lucas S.M."/>
            <person name="Mago R."/>
            <person name="Mauceli E."/>
            <person name="Morin E."/>
            <person name="Murat C."/>
            <person name="Pangilinan J.L."/>
            <person name="Park R."/>
            <person name="Pearson M."/>
            <person name="Quesneville H."/>
            <person name="Rouhier N."/>
            <person name="Sakthikumar S."/>
            <person name="Salamov A.A."/>
            <person name="Schmutz J."/>
            <person name="Selles B."/>
            <person name="Shapiro H."/>
            <person name="Tanguay P."/>
            <person name="Tuskan G.A."/>
            <person name="Henrissat B."/>
            <person name="Van de Peer Y."/>
            <person name="Rouze P."/>
            <person name="Ellis J.G."/>
            <person name="Dodds P.N."/>
            <person name="Schein J.E."/>
            <person name="Zhong S."/>
            <person name="Hamelin R.C."/>
            <person name="Grigoriev I.V."/>
            <person name="Szabo L.J."/>
            <person name="Martin F."/>
        </authorList>
    </citation>
    <scope>NUCLEOTIDE SEQUENCE [LARGE SCALE GENOMIC DNA]</scope>
    <source>
        <strain evidence="9">98AG31 / pathotype 3-4-7</strain>
    </source>
</reference>
<evidence type="ECO:0000256" key="6">
    <source>
        <dbReference type="SAM" id="MobiDB-lite"/>
    </source>
</evidence>
<feature type="compositionally biased region" description="Low complexity" evidence="6">
    <location>
        <begin position="83"/>
        <end position="106"/>
    </location>
</feature>
<comment type="subcellular location">
    <subcellularLocation>
        <location evidence="1">Cytoplasm</location>
    </subcellularLocation>
</comment>
<keyword evidence="4" id="KW-0653">Protein transport</keyword>